<dbReference type="EMBL" id="KM205008">
    <property type="protein sequence ID" value="AJR28469.1"/>
    <property type="molecule type" value="Viral_cRNA"/>
</dbReference>
<dbReference type="Proteomes" id="UP000133552">
    <property type="component" value="Segment"/>
</dbReference>
<evidence type="ECO:0000313" key="1">
    <source>
        <dbReference type="EMBL" id="AJR28469.1"/>
    </source>
</evidence>
<accession>A0A0D3R175</accession>
<dbReference type="OrthoDB" id="36978at10239"/>
<dbReference type="KEGG" id="vg:37627532"/>
<reference evidence="1 2" key="1">
    <citation type="journal article" date="2015" name="PLoS Pathog.">
        <title>Evolution of genome size and complexity in the rhabdoviridae.</title>
        <authorList>
            <person name="Walker P.J."/>
            <person name="Firth C."/>
            <person name="Widen S.G."/>
            <person name="Blasdell K.R."/>
            <person name="Guzman H."/>
            <person name="Wood T.G."/>
            <person name="Paradkar P.N."/>
            <person name="Holmes E.C."/>
            <person name="Tesh R.B."/>
            <person name="Vasilakis N."/>
        </authorList>
    </citation>
    <scope>NUCLEOTIDE SEQUENCE [LARGE SCALE GENOMIC DNA]</scope>
    <source>
        <strain evidence="1">Mn936-77</strain>
    </source>
</reference>
<dbReference type="GeneID" id="37627532"/>
<organism evidence="1 2">
    <name type="scientific">Manitoba virus</name>
    <dbReference type="NCBI Taxonomy" id="1272949"/>
    <lineage>
        <taxon>Viruses</taxon>
        <taxon>Riboviria</taxon>
        <taxon>Orthornavirae</taxon>
        <taxon>Negarnaviricota</taxon>
        <taxon>Haploviricotina</taxon>
        <taxon>Monjiviricetes</taxon>
        <taxon>Mononegavirales</taxon>
        <taxon>Rhabdoviridae</taxon>
        <taxon>Alpharhabdovirinae</taxon>
        <taxon>Hapavirus</taxon>
        <taxon>Hapavirus manitoba</taxon>
    </lineage>
</organism>
<dbReference type="RefSeq" id="YP_009362123.1">
    <property type="nucleotide sequence ID" value="NC_034531.1"/>
</dbReference>
<protein>
    <submittedName>
        <fullName evidence="1">Uncharacterized protein</fullName>
    </submittedName>
</protein>
<keyword evidence="2" id="KW-1185">Reference proteome</keyword>
<evidence type="ECO:0000313" key="2">
    <source>
        <dbReference type="Proteomes" id="UP000133552"/>
    </source>
</evidence>
<name>A0A0D3R175_9RHAB</name>
<sequence>MDLNVGCYIDFTFPNNLFDLKTLELIEGACIRWCQRHINLNKDLIAIIINLAFSQVEFRPAQNQKVYGRSEVNNYLELQNFLRGSKDYFIDWAKHDFTMKLTSAEIPIHINFYILPYRGGLLRTLDQAWGRNYKSTMLRIPEWQLEYKAHLYNYSYMLTRSTELPELN</sequence>
<proteinExistence type="predicted"/>